<sequence>MVLELQLTKEQFTNQTQTGIDFFDNLVTKLIKSGPPKIGLNVLMGKTTKPKLANLLSHLKVGKLELISGVYKAI</sequence>
<evidence type="ECO:0000313" key="1">
    <source>
        <dbReference type="EMBL" id="TGV01229.1"/>
    </source>
</evidence>
<dbReference type="OrthoDB" id="9770553at2"/>
<keyword evidence="2" id="KW-1185">Reference proteome</keyword>
<reference evidence="1 2" key="1">
    <citation type="submission" date="2019-04" db="EMBL/GenBank/DDBJ databases">
        <authorList>
            <person name="Liu A."/>
        </authorList>
    </citation>
    <scope>NUCLEOTIDE SEQUENCE [LARGE SCALE GENOMIC DNA]</scope>
    <source>
        <strain evidence="1 2">RZ03</strain>
    </source>
</reference>
<dbReference type="Proteomes" id="UP000307602">
    <property type="component" value="Unassembled WGS sequence"/>
</dbReference>
<evidence type="ECO:0000313" key="2">
    <source>
        <dbReference type="Proteomes" id="UP000307602"/>
    </source>
</evidence>
<dbReference type="AlphaFoldDB" id="A0A4S1DTG1"/>
<gene>
    <name evidence="1" type="ORF">EM932_16455</name>
</gene>
<name>A0A4S1DTG1_9FLAO</name>
<protein>
    <submittedName>
        <fullName evidence="1">Uncharacterized protein</fullName>
    </submittedName>
</protein>
<proteinExistence type="predicted"/>
<dbReference type="RefSeq" id="WP_135878300.1">
    <property type="nucleotide sequence ID" value="NZ_SRSO01000026.1"/>
</dbReference>
<accession>A0A4S1DTG1</accession>
<dbReference type="EMBL" id="SRSO01000026">
    <property type="protein sequence ID" value="TGV01229.1"/>
    <property type="molecule type" value="Genomic_DNA"/>
</dbReference>
<comment type="caution">
    <text evidence="1">The sequence shown here is derived from an EMBL/GenBank/DDBJ whole genome shotgun (WGS) entry which is preliminary data.</text>
</comment>
<organism evidence="1 2">
    <name type="scientific">Flavivirga rizhaonensis</name>
    <dbReference type="NCBI Taxonomy" id="2559571"/>
    <lineage>
        <taxon>Bacteria</taxon>
        <taxon>Pseudomonadati</taxon>
        <taxon>Bacteroidota</taxon>
        <taxon>Flavobacteriia</taxon>
        <taxon>Flavobacteriales</taxon>
        <taxon>Flavobacteriaceae</taxon>
        <taxon>Flavivirga</taxon>
    </lineage>
</organism>